<evidence type="ECO:0000256" key="15">
    <source>
        <dbReference type="ARBA" id="ARBA00023292"/>
    </source>
</evidence>
<evidence type="ECO:0000256" key="4">
    <source>
        <dbReference type="ARBA" id="ARBA00022530"/>
    </source>
</evidence>
<feature type="disulfide bond" evidence="19">
    <location>
        <begin position="1428"/>
        <end position="1440"/>
    </location>
</feature>
<feature type="disulfide bond" evidence="20">
    <location>
        <begin position="2674"/>
        <end position="2683"/>
    </location>
</feature>
<feature type="domain" description="Ig-like" evidence="27">
    <location>
        <begin position="4034"/>
        <end position="4111"/>
    </location>
</feature>
<feature type="disulfide bond" evidence="19">
    <location>
        <begin position="1779"/>
        <end position="1794"/>
    </location>
</feature>
<dbReference type="GO" id="GO:0050769">
    <property type="term" value="P:positive regulation of neurogenesis"/>
    <property type="evidence" value="ECO:0007669"/>
    <property type="project" value="UniProtKB-ARBA"/>
</dbReference>
<keyword evidence="11" id="KW-0472">Membrane</keyword>
<evidence type="ECO:0000259" key="24">
    <source>
        <dbReference type="PROSITE" id="PS50025"/>
    </source>
</evidence>
<feature type="domain" description="Laminin EGF-like" evidence="26">
    <location>
        <begin position="2369"/>
        <end position="2418"/>
    </location>
</feature>
<dbReference type="SMART" id="SM00180">
    <property type="entry name" value="EGF_Lam"/>
    <property type="match status" value="8"/>
</dbReference>
<evidence type="ECO:0000256" key="3">
    <source>
        <dbReference type="ARBA" id="ARBA00022525"/>
    </source>
</evidence>
<feature type="disulfide bond" evidence="19">
    <location>
        <begin position="1008"/>
        <end position="1020"/>
    </location>
</feature>
<dbReference type="FunFam" id="2.10.25.10:FF:000033">
    <property type="entry name" value="Laminin subunit alpha 2"/>
    <property type="match status" value="2"/>
</dbReference>
<dbReference type="PROSITE" id="PS50068">
    <property type="entry name" value="LDLRA_2"/>
    <property type="match status" value="39"/>
</dbReference>
<feature type="domain" description="Ig-like" evidence="27">
    <location>
        <begin position="3118"/>
        <end position="3206"/>
    </location>
</feature>
<feature type="disulfide bond" evidence="19">
    <location>
        <begin position="310"/>
        <end position="325"/>
    </location>
</feature>
<comment type="caution">
    <text evidence="29">The sequence shown here is derived from an EMBL/GenBank/DDBJ whole genome shotgun (WGS) entry which is preliminary data.</text>
</comment>
<feature type="disulfide bond" evidence="19">
    <location>
        <begin position="1586"/>
        <end position="1604"/>
    </location>
</feature>
<dbReference type="FunFam" id="2.10.25.10:FF:000454">
    <property type="entry name" value="Laminin subunit alpha 1"/>
    <property type="match status" value="1"/>
</dbReference>
<feature type="disulfide bond" evidence="19">
    <location>
        <begin position="1550"/>
        <end position="1568"/>
    </location>
</feature>
<feature type="disulfide bond" evidence="20">
    <location>
        <begin position="2370"/>
        <end position="2387"/>
    </location>
</feature>
<feature type="disulfide bond" evidence="19">
    <location>
        <begin position="1616"/>
        <end position="1628"/>
    </location>
</feature>
<dbReference type="InterPro" id="IPR023415">
    <property type="entry name" value="LDLR_class-A_CS"/>
</dbReference>
<feature type="domain" description="EGF-like" evidence="25">
    <location>
        <begin position="4598"/>
        <end position="4635"/>
    </location>
</feature>
<dbReference type="InterPro" id="IPR001881">
    <property type="entry name" value="EGF-like_Ca-bd_dom"/>
</dbReference>
<keyword evidence="14" id="KW-0325">Glycoprotein</keyword>
<evidence type="ECO:0000256" key="13">
    <source>
        <dbReference type="ARBA" id="ARBA00023170"/>
    </source>
</evidence>
<feature type="domain" description="Laminin G" evidence="24">
    <location>
        <begin position="4380"/>
        <end position="4561"/>
    </location>
</feature>
<dbReference type="GO" id="GO:0016324">
    <property type="term" value="C:apical plasma membrane"/>
    <property type="evidence" value="ECO:0007669"/>
    <property type="project" value="TreeGrafter"/>
</dbReference>
<feature type="disulfide bond" evidence="19">
    <location>
        <begin position="1015"/>
        <end position="1033"/>
    </location>
</feature>
<dbReference type="GO" id="GO:0005509">
    <property type="term" value="F:calcium ion binding"/>
    <property type="evidence" value="ECO:0007669"/>
    <property type="project" value="InterPro"/>
</dbReference>
<feature type="disulfide bond" evidence="19">
    <location>
        <begin position="939"/>
        <end position="957"/>
    </location>
</feature>
<feature type="disulfide bond" evidence="19">
    <location>
        <begin position="291"/>
        <end position="303"/>
    </location>
</feature>
<keyword evidence="13" id="KW-0675">Receptor</keyword>
<dbReference type="SUPFAM" id="SSF48726">
    <property type="entry name" value="Immunoglobulin"/>
    <property type="match status" value="13"/>
</dbReference>
<feature type="disulfide bond" evidence="20">
    <location>
        <begin position="2389"/>
        <end position="2398"/>
    </location>
</feature>
<dbReference type="PANTHER" id="PTHR22722:SF14">
    <property type="entry name" value="MEGALIN, ISOFORM A"/>
    <property type="match status" value="1"/>
</dbReference>
<keyword evidence="7 22" id="KW-0732">Signal</keyword>
<feature type="disulfide bond" evidence="19">
    <location>
        <begin position="500"/>
        <end position="518"/>
    </location>
</feature>
<dbReference type="InterPro" id="IPR009030">
    <property type="entry name" value="Growth_fac_rcpt_cys_sf"/>
</dbReference>
<feature type="domain" description="EGF-like" evidence="25">
    <location>
        <begin position="4557"/>
        <end position="4596"/>
    </location>
</feature>
<keyword evidence="15 20" id="KW-0424">Laminin EGF-like domain</keyword>
<feature type="disulfide bond" evidence="19">
    <location>
        <begin position="1221"/>
        <end position="1236"/>
    </location>
</feature>
<dbReference type="FunFam" id="2.10.25.10:FF:000012">
    <property type="entry name" value="Delta-like protein"/>
    <property type="match status" value="2"/>
</dbReference>
<dbReference type="SMART" id="SM00192">
    <property type="entry name" value="LDLa"/>
    <property type="match status" value="39"/>
</dbReference>
<dbReference type="FunFam" id="2.10.25.10:FF:000580">
    <property type="entry name" value="Wing blister, isoform B"/>
    <property type="match status" value="1"/>
</dbReference>
<feature type="disulfide bond" evidence="19">
    <location>
        <begin position="1027"/>
        <end position="1042"/>
    </location>
</feature>
<feature type="disulfide bond" evidence="19">
    <location>
        <begin position="1579"/>
        <end position="1591"/>
    </location>
</feature>
<feature type="disulfide bond" evidence="19">
    <location>
        <begin position="862"/>
        <end position="880"/>
    </location>
</feature>
<feature type="disulfide bond" evidence="19">
    <location>
        <begin position="1447"/>
        <end position="1462"/>
    </location>
</feature>
<evidence type="ECO:0000256" key="5">
    <source>
        <dbReference type="ARBA" id="ARBA00022536"/>
    </source>
</evidence>
<feature type="domain" description="Ig-like" evidence="27">
    <location>
        <begin position="3943"/>
        <end position="4023"/>
    </location>
</feature>
<dbReference type="InterPro" id="IPR001791">
    <property type="entry name" value="Laminin_G"/>
</dbReference>
<keyword evidence="12 17" id="KW-1015">Disulfide bond</keyword>
<evidence type="ECO:0000256" key="21">
    <source>
        <dbReference type="SAM" id="MobiDB-lite"/>
    </source>
</evidence>
<keyword evidence="6" id="KW-0812">Transmembrane</keyword>
<feature type="disulfide bond" evidence="19">
    <location>
        <begin position="1543"/>
        <end position="1555"/>
    </location>
</feature>
<feature type="disulfide bond" evidence="19">
    <location>
        <begin position="415"/>
        <end position="427"/>
    </location>
</feature>
<feature type="disulfide bond" evidence="19">
    <location>
        <begin position="855"/>
        <end position="867"/>
    </location>
</feature>
<feature type="disulfide bond" evidence="19">
    <location>
        <begin position="392"/>
        <end position="407"/>
    </location>
</feature>
<evidence type="ECO:0000256" key="1">
    <source>
        <dbReference type="ARBA" id="ARBA00004167"/>
    </source>
</evidence>
<feature type="disulfide bond" evidence="19">
    <location>
        <begin position="1202"/>
        <end position="1214"/>
    </location>
</feature>
<feature type="disulfide bond" evidence="19">
    <location>
        <begin position="780"/>
        <end position="798"/>
    </location>
</feature>
<feature type="domain" description="Laminin IV type A" evidence="28">
    <location>
        <begin position="2789"/>
        <end position="2971"/>
    </location>
</feature>
<evidence type="ECO:0000256" key="10">
    <source>
        <dbReference type="ARBA" id="ARBA00022989"/>
    </source>
</evidence>
<feature type="disulfide bond" evidence="17">
    <location>
        <begin position="4343"/>
        <end position="4353"/>
    </location>
</feature>
<dbReference type="PROSITE" id="PS50025">
    <property type="entry name" value="LAM_G_DOMAIN"/>
    <property type="match status" value="3"/>
</dbReference>
<feature type="disulfide bond" evidence="19">
    <location>
        <begin position="835"/>
        <end position="850"/>
    </location>
</feature>
<feature type="domain" description="Laminin IV type A" evidence="28">
    <location>
        <begin position="2020"/>
        <end position="2219"/>
    </location>
</feature>
<feature type="disulfide bond" evidence="19">
    <location>
        <begin position="773"/>
        <end position="785"/>
    </location>
</feature>
<dbReference type="InterPro" id="IPR051221">
    <property type="entry name" value="LDLR-related"/>
</dbReference>
<dbReference type="InterPro" id="IPR002172">
    <property type="entry name" value="LDrepeatLR_classA_rpt"/>
</dbReference>
<dbReference type="Pfam" id="PF00052">
    <property type="entry name" value="Laminin_B"/>
    <property type="match status" value="3"/>
</dbReference>
<dbReference type="SMART" id="SM00408">
    <property type="entry name" value="IGc2"/>
    <property type="match status" value="13"/>
</dbReference>
<evidence type="ECO:0000313" key="30">
    <source>
        <dbReference type="Proteomes" id="UP001497382"/>
    </source>
</evidence>
<feature type="disulfide bond" evidence="19">
    <location>
        <begin position="613"/>
        <end position="625"/>
    </location>
</feature>
<feature type="disulfide bond" evidence="17">
    <location>
        <begin position="4625"/>
        <end position="4634"/>
    </location>
</feature>
<feature type="disulfide bond" evidence="19">
    <location>
        <begin position="1506"/>
        <end position="1518"/>
    </location>
</feature>
<feature type="disulfide bond" evidence="19">
    <location>
        <begin position="1435"/>
        <end position="1453"/>
    </location>
</feature>
<dbReference type="InterPro" id="IPR013783">
    <property type="entry name" value="Ig-like_fold"/>
</dbReference>
<dbReference type="CDD" id="cd00110">
    <property type="entry name" value="LamG"/>
    <property type="match status" value="3"/>
</dbReference>
<dbReference type="SUPFAM" id="SSF49899">
    <property type="entry name" value="Concanavalin A-like lectins/glucanases"/>
    <property type="match status" value="3"/>
</dbReference>
<evidence type="ECO:0000259" key="27">
    <source>
        <dbReference type="PROSITE" id="PS50835"/>
    </source>
</evidence>
<feature type="domain" description="Ig-like" evidence="27">
    <location>
        <begin position="3490"/>
        <end position="3576"/>
    </location>
</feature>
<dbReference type="Gene3D" id="3.30.70.960">
    <property type="entry name" value="SEA domain"/>
    <property type="match status" value="1"/>
</dbReference>
<dbReference type="PROSITE" id="PS00022">
    <property type="entry name" value="EGF_1"/>
    <property type="match status" value="5"/>
</dbReference>
<feature type="disulfide bond" evidence="17">
    <location>
        <begin position="4327"/>
        <end position="4336"/>
    </location>
</feature>
<keyword evidence="5 17" id="KW-0245">EGF-like domain</keyword>
<feature type="disulfide bond" evidence="19">
    <location>
        <begin position="733"/>
        <end position="745"/>
    </location>
</feature>
<feature type="domain" description="Ig-like" evidence="27">
    <location>
        <begin position="3216"/>
        <end position="3298"/>
    </location>
</feature>
<feature type="disulfide bond" evidence="19">
    <location>
        <begin position="894"/>
        <end position="906"/>
    </location>
</feature>
<evidence type="ECO:0000259" key="25">
    <source>
        <dbReference type="PROSITE" id="PS50026"/>
    </source>
</evidence>
<accession>A0AAV2BSZ5</accession>
<dbReference type="SMART" id="SM00281">
    <property type="entry name" value="LamB"/>
    <property type="match status" value="3"/>
</dbReference>
<dbReference type="SUPFAM" id="SSF57424">
    <property type="entry name" value="LDL receptor-like module"/>
    <property type="match status" value="39"/>
</dbReference>
<feature type="disulfide bond" evidence="19">
    <location>
        <begin position="1369"/>
        <end position="1384"/>
    </location>
</feature>
<dbReference type="FunFam" id="4.10.400.10:FF:000062">
    <property type="entry name" value="Terribly reduced optic lobes, isoform AI"/>
    <property type="match status" value="1"/>
</dbReference>
<dbReference type="Gene3D" id="2.60.120.200">
    <property type="match status" value="3"/>
</dbReference>
<dbReference type="InterPro" id="IPR003599">
    <property type="entry name" value="Ig_sub"/>
</dbReference>
<keyword evidence="3" id="KW-0964">Secreted</keyword>
<proteinExistence type="predicted"/>
<organism evidence="29 30">
    <name type="scientific">Larinioides sclopetarius</name>
    <dbReference type="NCBI Taxonomy" id="280406"/>
    <lineage>
        <taxon>Eukaryota</taxon>
        <taxon>Metazoa</taxon>
        <taxon>Ecdysozoa</taxon>
        <taxon>Arthropoda</taxon>
        <taxon>Chelicerata</taxon>
        <taxon>Arachnida</taxon>
        <taxon>Araneae</taxon>
        <taxon>Araneomorphae</taxon>
        <taxon>Entelegynae</taxon>
        <taxon>Araneoidea</taxon>
        <taxon>Araneidae</taxon>
        <taxon>Larinioides</taxon>
    </lineage>
</organism>
<feature type="disulfide bond" evidence="17">
    <location>
        <begin position="4308"/>
        <end position="4325"/>
    </location>
</feature>
<protein>
    <recommendedName>
        <fullName evidence="31">Basement membrane-specific heparan sulfate proteoglycan core protein</fullName>
    </recommendedName>
</protein>
<feature type="domain" description="Laminin EGF-like" evidence="26">
    <location>
        <begin position="3005"/>
        <end position="3054"/>
    </location>
</feature>
<dbReference type="InterPro" id="IPR013320">
    <property type="entry name" value="ConA-like_dom_sf"/>
</dbReference>
<feature type="disulfide bond" evidence="17">
    <location>
        <begin position="4586"/>
        <end position="4595"/>
    </location>
</feature>
<feature type="disulfide bond" evidence="19">
    <location>
        <begin position="901"/>
        <end position="919"/>
    </location>
</feature>
<feature type="disulfide bond" evidence="19">
    <location>
        <begin position="1296"/>
        <end position="1311"/>
    </location>
</feature>
<feature type="disulfide bond" evidence="19">
    <location>
        <begin position="659"/>
        <end position="677"/>
    </location>
</feature>
<feature type="disulfide bond" evidence="19">
    <location>
        <begin position="1623"/>
        <end position="1641"/>
    </location>
</feature>
<feature type="disulfide bond" evidence="19">
    <location>
        <begin position="1259"/>
        <end position="1274"/>
    </location>
</feature>
<feature type="disulfide bond" evidence="19">
    <location>
        <begin position="512"/>
        <end position="527"/>
    </location>
</feature>
<evidence type="ECO:0000259" key="23">
    <source>
        <dbReference type="PROSITE" id="PS50024"/>
    </source>
</evidence>
<dbReference type="EMBL" id="CAXIEN010000478">
    <property type="protein sequence ID" value="CAL1298845.1"/>
    <property type="molecule type" value="Genomic_DNA"/>
</dbReference>
<feature type="disulfide bond" evidence="19">
    <location>
        <begin position="581"/>
        <end position="599"/>
    </location>
</feature>
<feature type="disulfide bond" evidence="20">
    <location>
        <begin position="2276"/>
        <end position="2285"/>
    </location>
</feature>
<keyword evidence="8" id="KW-0677">Repeat</keyword>
<dbReference type="Pfam" id="PF02210">
    <property type="entry name" value="Laminin_G_2"/>
    <property type="match status" value="1"/>
</dbReference>
<evidence type="ECO:0000256" key="20">
    <source>
        <dbReference type="PROSITE-ProRule" id="PRU00460"/>
    </source>
</evidence>
<dbReference type="Pfam" id="PF00057">
    <property type="entry name" value="Ldl_recept_a"/>
    <property type="match status" value="37"/>
</dbReference>
<evidence type="ECO:0000256" key="16">
    <source>
        <dbReference type="ARBA" id="ARBA00023319"/>
    </source>
</evidence>
<feature type="disulfide bond" evidence="18">
    <location>
        <begin position="4795"/>
        <end position="4822"/>
    </location>
</feature>
<evidence type="ECO:0008006" key="31">
    <source>
        <dbReference type="Google" id="ProtNLM"/>
    </source>
</evidence>
<evidence type="ECO:0000256" key="17">
    <source>
        <dbReference type="PROSITE-ProRule" id="PRU00076"/>
    </source>
</evidence>
<dbReference type="InterPro" id="IPR013098">
    <property type="entry name" value="Ig_I-set"/>
</dbReference>
<evidence type="ECO:0000259" key="28">
    <source>
        <dbReference type="PROSITE" id="PS51115"/>
    </source>
</evidence>
<dbReference type="InterPro" id="IPR000034">
    <property type="entry name" value="Laminin_IV"/>
</dbReference>
<feature type="disulfide bond" evidence="19">
    <location>
        <begin position="493"/>
        <end position="505"/>
    </location>
</feature>
<feature type="disulfide bond" evidence="19">
    <location>
        <begin position="1350"/>
        <end position="1362"/>
    </location>
</feature>
<feature type="disulfide bond" evidence="19">
    <location>
        <begin position="1313"/>
        <end position="1325"/>
    </location>
</feature>
<dbReference type="PROSITE" id="PS50026">
    <property type="entry name" value="EGF_3"/>
    <property type="match status" value="4"/>
</dbReference>
<dbReference type="GO" id="GO:0016318">
    <property type="term" value="P:ommatidial rotation"/>
    <property type="evidence" value="ECO:0007669"/>
    <property type="project" value="UniProtKB-ARBA"/>
</dbReference>
<dbReference type="Pfam" id="PF13927">
    <property type="entry name" value="Ig_3"/>
    <property type="match status" value="7"/>
</dbReference>
<feature type="disulfide bond" evidence="19">
    <location>
        <begin position="1635"/>
        <end position="1650"/>
    </location>
</feature>
<feature type="disulfide bond" evidence="19">
    <location>
        <begin position="1800"/>
        <end position="1812"/>
    </location>
</feature>
<feature type="disulfide bond" evidence="19">
    <location>
        <begin position="740"/>
        <end position="758"/>
    </location>
</feature>
<feature type="disulfide bond" evidence="19">
    <location>
        <begin position="991"/>
        <end position="1006"/>
    </location>
</feature>
<sequence length="4842" mass="531731">MAVPKVLCSAILFSCFVVFGTLGASHHQHDPDLIFDELNSIQADSNYLSNSINPLSSPLKLSSDDRKHHKHHQHKKRKKTHNSSSRLGSLFDDEDFYRDAEDGPSGEDLFAHSGDGVSPIEPPFVDKTSGDGPFYFRITFTITSLNYSPELGQKTSPEFKRVSEELILALEALYRTIPGQQAVTVISFRPTQSVLVTLDVGSLGNNDRSSIEKVIKEAILSGNIGRYRVSADNFSIRGFGAPAQPLPPSDECPRDQLSCTSGECISILKRCDGHEDCRDGSDELGCRITTCPPGQFQCDGSRCVDERRRCDGRPDCADGFDESDCEATPGTGTCRADEFKCGDGQCIQSSLRCDRKYDCQDGSDEISCEPKVCKPDEFRCGDGQCIKEQLRCDRRYDCQDGSDELSCEPGRERTCQPNEFRCSNGQCIDGSLKCDRKYDCQDGTDELSCEPKACRADEFRCSNGQCIDSSLKCDRKYDCQDGTDELSCEPKTCQANEFRCGNGQCIDTSLKCDRKYDCQDGTDELSCEPSRERTCQPNEFRCNNGQCIDDKLRCDRKYDCQDGTDELSCEPKACQPDEFRCSNGQCIDSSLKCDRKYDCQDGTDELSCEPKACQPNEFRCSNGQCIDSSLKCDRKYDCQDGTDELSCEPKACQPNEFRCSNGQCIDSSFKCDRKYDCQDGTDELSCEPKACRADEFRCSNGQCIDSSLKCDRKYDCQDGTDELSCEPSKERTCRSNEFRCGNGQCIDSSLKCDRKYDCQDGTDELTCDEARTCERDEFRCSDGQCIKSSLKCDRKYDCRDGSDELSCGGEPDIPVCKGDEFQCSTGECIKFFQRCDMVVDCPNSEDESFCQEIECAPDEFHCNDKTCIESYQRCDGKPDCPDKSDEMNCTGVVCPPGTFRCDNGSCIELSLRCNGRNDCPDRSGADEKGCPCTSSQWQCDFGQCLDRSKLCDGIVDCPDDNSDERDCGIPGCSPDKFRCSDGTCIPAENKCNGRRECRDGSDERNCPCPSDKFMCENKFCIDLRRRCDGYSDCQDSSDEKDCPGECEANQFRCADGKSCIPASAHCDRKYDCQDGSDELDCRRPTTQCRFDQYRCSDGMCLNIAQRCDGNIDCSGGEDESGCGTCPENQFRCSDGSCINIKMRCNGAFDCRDGSDENNCEIKPICRITDFTCRDGTCVNQTIKCDGVVHCQDGDDESICSRCGVGEYVCNNGQCIESRQRCDGRSHCPNGEDEADCPVECQPGQFRCKNGQCIDERRKCDGRSDCADSSDELDCGVCKPGDVICRDGSCVDVSKRCDGTRDCSEGIDEENCECQPNEFRCGEGTCISERRKCDGYPDCRDRSDEANCEKCAENMFRCGDGTCIDLRRRCDSRRDCFDNSDEENCEAKTCSPEEFRCNNGECIASSLKCDRKYDCRDGSDEFSCEPKACQPDEFRCSDGQCIQSSLKCNRQYDCRDGSDELDCASVTCSANQFRCSSGECIDNALKCDRKYDCRDGTDEFNCVAEVCSANQFRCTNGQCIDSSLKCDRKYDCSDGSDETSCARCQPSEFQCGDGSCVESQVRCDGRNDCPDRSDEKDCGCTPTQFQCNNGECVDSRSRCDGIPDCNDGSDERDCRACQAGGYVCANGQCIERYQRCDGTFDCSDYSDESDCAPEGGINIKVYPERQSIRQGREVVFRCRDEGTRRSPVKWTRADNLAMPPGYTDRNGRLTIPNIQPEHSGAYICTSAGPSRGTSSAQKAAFLSVQPYVPPTSRPTRPPGACSRTEATCQNGECIPRAYACDGDFDCTDRSDEQNCDYQYQCQPNEFQCDNKKCVLKVWRCDGDNDCGDNSDEKSCSPNPAGSPCRYDEYRCLSGDQCIPKSFQCDGEFDCQDKSDEIGCASPTITQPPPETLTVEEGETVTIVCTAVGNPTPIISWRLNWGNIPPGPRVSVSSENGRGTVTIREARQTDQGAWSCEAINSKDSVLAIPDTVLVVKPKAGVCRPPLFNEKASVSSDCLRCFCFSVTETCYSSSLHVIKTPLQTEIAVVALQKDGRGNYEDVGQRYAPNQNAIQYNSANREYKVEANVRNDAPRDVYHFWSLPPEFLGNQLNSYGGYIRYMFRYSAPFPRSTPNIADIILKGNDLTLYHVMKQPFGPQRDNSVEARFWEGEWHKTEAQGRGDVPFGDVTTRQDIMMVLQNIEAFYVRATYDDEMIHSSILNFQMDSASLSDPSAPQAVFVEKCSCPQGYTGNSCEECAEGYSRRKTGSGLGDCVPSRVPCNCHGHSSLCDPVSGECLNCRHNSEGRQCERCKRGYFGDARRGTPEDCQPCPCPLITTPNQFSPTCILDTDGQVTCDACPIGYEGRRCERCGPGYDGNPNIPGGSCRVHGGLQCDPVGSLTPDPSRTTGLCQCKSYVTGARCDQCKPHTFYLNSESPLGCIDCFCMGITETCSSCTWYRDEIILSFTSSSQGVTLTNILRSYNINQNLQVDSRNRELVFRNFATQPAQTYYWKMPPSFLGDKVTAYGGKLNYTVMYVPGSRADPNLDPDVQIMGNGIVLVYRHPELIRPSSLHSISIPMYETSWLRSDGQPATREHLLMTLADLDAILIKATYTGGTTSASLADVSFTIAVDRPTDGPRALAVEQCRCPIGYSGLSCEDCDAGYTRSGAGLYLGLCEPCFCNSHSSDCDPETGICRNCQHNTGGDFCEECLNGYVGDASGGTPNDCQPAIEPTCQCDSRGSLGLECDYRNNCPCKPNVQGRNCNQCKEGFFNLESRNPEGCAPCFCFGVTQQCSSSSYYRSQIAMRLEDLADPYNHNFQLTSRFRTRTITEGIIVNPSQNEVSFTSFPREPEQTETLFWSLPAQFLGNKLASYGGKLKYTQQYLAGDGGDLYADADVEMTGNGISVFYVNIPTLNPQEIRTFEIELRETNWQRVDSRGPTSATREDFMKVLANVEALLIRASFHNRMHQTLLRDVQMDTSVPQSTGQSLATEVEQCVCPPGYIGLSCEECAPGYIRDASGPGLGRCTRCNCNGHSESCDATTGSCVRCRHNTVGESCERCADGFYGDATRGTPEDCKPCPCPLTTPPNQFSPTCFLDNDGQPTCNACPPGYIGRNCEKCASGYRGTPVQPGGRCEPTGGVSPTIRVRVEEPRTQRLPVGATVTFRCTGVSQVSEVTYTLVWTKEGAAMPAQATEASGVLTIPSVRPEDTGTYICTGSDLTSVAQDRATLLVEGTGRPTPPRVTIEPHYQEVKVGDPIEFRCIAEGFPEPQLRWTGGRNNQINPQATFVAGFFRIPSARKSDEAEYFCSATNSAGSESMRTVLLVRGEDTAIGEEPQLTITPSTYEAQRLETVIFQCRVTATPTPSITWSFSGGQLPEDSSQVGGVLTLPRVTENHQGVYVCTASNVHGTAQAQARLLIGSRRSPPTARVEPERQTIMQGSSGELRCIVGGIPRPTVTWSKVGADLSNRHRIQDDNLFISDVTVEDRGLYVCRAENRDGSAQASAIVEVERREVPAIELYPEATQTVIRGGSSLFQCRVTAGIPTPTVEWVRADGSPFTSSTEILNGGVIRFNRVTGDEEGTYICTAENSGGRVTAQAVLRIQGAPTVKITQANPYRVRPGETVRFECLSEGDPRPNVSWRKLRHPLVSYAAAEESIDGKALLEIRRVSQSDSGVYICSARNSAGVTEERIQLIVEEIDNSLVPELMVEDRVTTATVNSSVELRCFVRGTDRDLYLKWTRTDGGQIPASHRLQDGVLFIPNVQPEDAGEYSCLGIVEGDVVLFTARARLAVVAPPRIQLNPPRQTARPGDIVRIQCSAIGDQPISIDWSRIGGYLSPSMVQAGGVLTFQGITSNDAGRYLCTAANAAGKAEGVAEVIVNETPVDYVRKEETAFVGSNIQLKCAVSGSPAPQLDWSKDGGPLPDNARVINNELWLRDVRMENAGRYICTATNSAGRTRDYVILNVRAVPTLEVKIESNKEVVNMGDTLDLRCKVTGDASARISWYKVAQEGPLPENVRIRGPILVINGVRPENGGVYRCSVESYAGTFTDDYVLAMQVSPTLTPDLVETRTAPFGSTVVMDCKTSLDPPVAYTWYKQGGVLPTEATVNGGQLTIPDVKGEDAGTYICTARSHVGTIDVPTILIVTGVVPHFSQTPLSYMRMPTLSDAYLSFEVEIAFKPESMNGLLLYNGQKQEQGDFIALVLNNGYVEFRFELGSGPAVIRSNEPVEMRKWHTVQIRRERKDGKNIYHGFLKVDDQPEVTGSAQGRFLGLDLVQPMYIGSVPDFGLIESNAGATRGFIGCISHYKTGKVVHNLLREAESYGISTCETCSSNPCLHGGVCQEALTMVGYNCICPPGFSGRDCEKVGEACYPGVCGEGRCINKPGGGFDCFCPLGRTGVRCEKDIVIVEPAFADDAYIAYPTPNALTTLKLNMKVKPRTLDDCLIAYCGQHEDGTGDFTSIAIRNNSVEFRFDMGSGAAIIRSPEPILQDEWLSIVAERDMREGSLIVNDGIASKGMSPGITRGLNLHTPFYVGSVDKHRVSVSPYAEVQHGFEGCIAHVEVNGVEVDLVNSAIDASNVEDCGSRTPCEKNPCSNDGICIEEEGSPEGYVCECQEGYRGKNCEIETDLCSLIDPCKNGGTCVGSGNSYECSCPLRFKGTNCEEASIFDERAHFEGNGYLALENELLPHTATTKDEIVSFTFTSTSLEGLLLFHGQKPDTDGKGQDYLAASIIDGYLEFSYELGSGPAQIKSPVKVNDGKIHNVILKRTGRHGSLELDGVHQQFGESKGILQMLNTDGDIYIGGVPNHQLMTAGKYPQGLIGCLWNLQIDDSGPLNLYDSAKNGANVQDCDNYEASGEFLEELEGRIVQK</sequence>
<feature type="disulfide bond" evidence="19">
    <location>
        <begin position="454"/>
        <end position="466"/>
    </location>
</feature>
<feature type="disulfide bond" evidence="19">
    <location>
        <begin position="353"/>
        <end position="368"/>
    </location>
</feature>
<dbReference type="InterPro" id="IPR036179">
    <property type="entry name" value="Ig-like_dom_sf"/>
</dbReference>
<dbReference type="Pfam" id="PF07679">
    <property type="entry name" value="I-set"/>
    <property type="match status" value="4"/>
</dbReference>
<feature type="signal peptide" evidence="22">
    <location>
        <begin position="1"/>
        <end position="23"/>
    </location>
</feature>
<feature type="disulfide bond" evidence="20">
    <location>
        <begin position="2730"/>
        <end position="2739"/>
    </location>
</feature>
<feature type="disulfide bond" evidence="19">
    <location>
        <begin position="554"/>
        <end position="569"/>
    </location>
</feature>
<dbReference type="PROSITE" id="PS01186">
    <property type="entry name" value="EGF_2"/>
    <property type="match status" value="2"/>
</dbReference>
<feature type="disulfide bond" evidence="20">
    <location>
        <begin position="2710"/>
        <end position="2722"/>
    </location>
</feature>
<dbReference type="Pfam" id="PF24973">
    <property type="entry name" value="EGF_LMN_ATRN"/>
    <property type="match status" value="3"/>
</dbReference>
<feature type="disulfide bond" evidence="19">
    <location>
        <begin position="823"/>
        <end position="841"/>
    </location>
</feature>
<dbReference type="PROSITE" id="PS51115">
    <property type="entry name" value="LAMININ_IVA"/>
    <property type="match status" value="3"/>
</dbReference>
<dbReference type="SUPFAM" id="SSF57184">
    <property type="entry name" value="Growth factor receptor domain"/>
    <property type="match status" value="1"/>
</dbReference>
<feature type="disulfide bond" evidence="19">
    <location>
        <begin position="1467"/>
        <end position="1479"/>
    </location>
</feature>
<feature type="disulfide bond" evidence="19">
    <location>
        <begin position="1277"/>
        <end position="1289"/>
    </location>
</feature>
<dbReference type="SMART" id="SM00181">
    <property type="entry name" value="EGF"/>
    <property type="match status" value="26"/>
</dbReference>
<feature type="disulfide bond" evidence="19">
    <location>
        <begin position="874"/>
        <end position="889"/>
    </location>
</feature>
<feature type="disulfide bond" evidence="19">
    <location>
        <begin position="593"/>
        <end position="608"/>
    </location>
</feature>
<feature type="disulfide bond" evidence="19">
    <location>
        <begin position="1144"/>
        <end position="1159"/>
    </location>
</feature>
<evidence type="ECO:0000256" key="19">
    <source>
        <dbReference type="PROSITE-ProRule" id="PRU00124"/>
    </source>
</evidence>
<feature type="disulfide bond" evidence="19">
    <location>
        <begin position="932"/>
        <end position="944"/>
    </location>
</feature>
<feature type="disulfide bond" evidence="19">
    <location>
        <begin position="298"/>
        <end position="316"/>
    </location>
</feature>
<dbReference type="FunFam" id="2.60.40.10:FF:000032">
    <property type="entry name" value="palladin isoform X1"/>
    <property type="match status" value="2"/>
</dbReference>
<dbReference type="InterPro" id="IPR056863">
    <property type="entry name" value="LMN_ATRN_NET-like_EGF"/>
</dbReference>
<feature type="disulfide bond" evidence="19">
    <location>
        <begin position="1088"/>
        <end position="1100"/>
    </location>
</feature>
<feature type="disulfide bond" evidence="19">
    <location>
        <begin position="671"/>
        <end position="686"/>
    </location>
</feature>
<feature type="region of interest" description="Disordered" evidence="21">
    <location>
        <begin position="59"/>
        <end position="87"/>
    </location>
</feature>
<feature type="disulfide bond" evidence="19">
    <location>
        <begin position="698"/>
        <end position="716"/>
    </location>
</feature>
<feature type="domain" description="Ig-like" evidence="27">
    <location>
        <begin position="3311"/>
        <end position="3393"/>
    </location>
</feature>
<feature type="disulfide bond" evidence="19">
    <location>
        <begin position="1332"/>
        <end position="1347"/>
    </location>
</feature>
<feature type="disulfide bond" evidence="19">
    <location>
        <begin position="1598"/>
        <end position="1613"/>
    </location>
</feature>
<evidence type="ECO:0000256" key="11">
    <source>
        <dbReference type="ARBA" id="ARBA00023136"/>
    </source>
</evidence>
<feature type="disulfide bond" evidence="19">
    <location>
        <begin position="1807"/>
        <end position="1825"/>
    </location>
</feature>
<keyword evidence="4" id="KW-0272">Extracellular matrix</keyword>
<feature type="disulfide bond" evidence="19">
    <location>
        <begin position="461"/>
        <end position="479"/>
    </location>
</feature>
<feature type="disulfide bond" evidence="19">
    <location>
        <begin position="1357"/>
        <end position="1375"/>
    </location>
</feature>
<feature type="domain" description="Ig-like" evidence="27">
    <location>
        <begin position="3401"/>
        <end position="3483"/>
    </location>
</feature>
<dbReference type="InterPro" id="IPR002049">
    <property type="entry name" value="LE_dom"/>
</dbReference>
<feature type="disulfide bond" evidence="19">
    <location>
        <begin position="652"/>
        <end position="664"/>
    </location>
</feature>
<feature type="disulfide bond" evidence="19">
    <location>
        <begin position="1562"/>
        <end position="1577"/>
    </location>
</feature>
<feature type="domain" description="Laminin EGF-like" evidence="26">
    <location>
        <begin position="2655"/>
        <end position="2704"/>
    </location>
</feature>
<dbReference type="InterPro" id="IPR013151">
    <property type="entry name" value="Immunoglobulin_dom"/>
</dbReference>
<feature type="domain" description="Ig-like" evidence="27">
    <location>
        <begin position="1881"/>
        <end position="1965"/>
    </location>
</feature>
<evidence type="ECO:0000256" key="9">
    <source>
        <dbReference type="ARBA" id="ARBA00022869"/>
    </source>
</evidence>
<feature type="domain" description="EGF-like" evidence="25">
    <location>
        <begin position="4301"/>
        <end position="4337"/>
    </location>
</feature>
<feature type="disulfide bond" evidence="19">
    <location>
        <begin position="1284"/>
        <end position="1302"/>
    </location>
</feature>
<feature type="disulfide bond" evidence="19">
    <location>
        <begin position="422"/>
        <end position="440"/>
    </location>
</feature>
<feature type="disulfide bond" evidence="19">
    <location>
        <begin position="1863"/>
        <end position="1878"/>
    </location>
</feature>
<dbReference type="InterPro" id="IPR036364">
    <property type="entry name" value="SEA_dom_sf"/>
</dbReference>
<name>A0AAV2BSZ5_9ARAC</name>
<feature type="disulfide bond" evidence="19">
    <location>
        <begin position="1066"/>
        <end position="1081"/>
    </location>
</feature>
<dbReference type="InterPro" id="IPR000742">
    <property type="entry name" value="EGF"/>
</dbReference>
<dbReference type="SMART" id="SM00409">
    <property type="entry name" value="IG"/>
    <property type="match status" value="13"/>
</dbReference>
<feature type="disulfide bond" evidence="19">
    <location>
        <begin position="792"/>
        <end position="807"/>
    </location>
</feature>
<dbReference type="Gene3D" id="2.60.40.10">
    <property type="entry name" value="Immunoglobulins"/>
    <property type="match status" value="13"/>
</dbReference>
<evidence type="ECO:0000256" key="8">
    <source>
        <dbReference type="ARBA" id="ARBA00022737"/>
    </source>
</evidence>
<dbReference type="Proteomes" id="UP001497382">
    <property type="component" value="Unassembled WGS sequence"/>
</dbReference>
<dbReference type="GO" id="GO:0005604">
    <property type="term" value="C:basement membrane"/>
    <property type="evidence" value="ECO:0007669"/>
    <property type="project" value="UniProtKB-SubCell"/>
</dbReference>
<dbReference type="PROSITE" id="PS50835">
    <property type="entry name" value="IG_LIKE"/>
    <property type="match status" value="13"/>
</dbReference>
<dbReference type="PROSITE" id="PS01248">
    <property type="entry name" value="EGF_LAM_1"/>
    <property type="match status" value="5"/>
</dbReference>
<feature type="domain" description="Laminin G" evidence="24">
    <location>
        <begin position="4122"/>
        <end position="4303"/>
    </location>
</feature>
<feature type="disulfide bond" evidence="19">
    <location>
        <begin position="341"/>
        <end position="359"/>
    </location>
</feature>
<feature type="disulfide bond" evidence="19">
    <location>
        <begin position="574"/>
        <end position="586"/>
    </location>
</feature>
<dbReference type="PROSITE" id="PS50024">
    <property type="entry name" value="SEA"/>
    <property type="match status" value="1"/>
</dbReference>
<feature type="disulfide bond" evidence="19">
    <location>
        <begin position="620"/>
        <end position="638"/>
    </location>
</feature>
<feature type="disulfide bond" evidence="19">
    <location>
        <begin position="434"/>
        <end position="449"/>
    </location>
</feature>
<keyword evidence="10" id="KW-1133">Transmembrane helix</keyword>
<feature type="domain" description="Laminin EGF-like" evidence="26">
    <location>
        <begin position="2257"/>
        <end position="2306"/>
    </location>
</feature>
<feature type="domain" description="Laminin G" evidence="24">
    <location>
        <begin position="4641"/>
        <end position="4822"/>
    </location>
</feature>
<evidence type="ECO:0000256" key="14">
    <source>
        <dbReference type="ARBA" id="ARBA00023180"/>
    </source>
</evidence>
<feature type="chain" id="PRO_5043427219" description="Basement membrane-specific heparan sulfate proteoglycan core protein" evidence="22">
    <location>
        <begin position="24"/>
        <end position="4842"/>
    </location>
</feature>
<feature type="disulfide bond" evidence="19">
    <location>
        <begin position="1095"/>
        <end position="1113"/>
    </location>
</feature>
<feature type="disulfide bond" evidence="19">
    <location>
        <begin position="1408"/>
        <end position="1423"/>
    </location>
</feature>
<dbReference type="GO" id="GO:0006898">
    <property type="term" value="P:receptor-mediated endocytosis"/>
    <property type="evidence" value="ECO:0007669"/>
    <property type="project" value="TreeGrafter"/>
</dbReference>
<dbReference type="CDD" id="cd00054">
    <property type="entry name" value="EGF_CA"/>
    <property type="match status" value="3"/>
</dbReference>
<dbReference type="Pfam" id="PF00047">
    <property type="entry name" value="ig"/>
    <property type="match status" value="2"/>
</dbReference>
<feature type="disulfide bond" evidence="19">
    <location>
        <begin position="473"/>
        <end position="488"/>
    </location>
</feature>
<feature type="disulfide bond" evidence="19">
    <location>
        <begin position="252"/>
        <end position="264"/>
    </location>
</feature>
<dbReference type="FunFam" id="4.10.400.10:FF:000034">
    <property type="entry name" value="Low-density lipoprotein receptor-related protein 2"/>
    <property type="match status" value="3"/>
</dbReference>
<keyword evidence="16" id="KW-0393">Immunoglobulin domain</keyword>
<feature type="domain" description="Ig-like" evidence="27">
    <location>
        <begin position="3857"/>
        <end position="3938"/>
    </location>
</feature>
<dbReference type="Pfam" id="PF01390">
    <property type="entry name" value="SEA"/>
    <property type="match status" value="1"/>
</dbReference>
<evidence type="ECO:0000256" key="6">
    <source>
        <dbReference type="ARBA" id="ARBA00022692"/>
    </source>
</evidence>
<feature type="disulfide bond" evidence="19">
    <location>
        <begin position="632"/>
        <end position="647"/>
    </location>
</feature>
<feature type="disulfide bond" evidence="19">
    <location>
        <begin position="271"/>
        <end position="286"/>
    </location>
</feature>
<dbReference type="Pfam" id="PF00008">
    <property type="entry name" value="EGF"/>
    <property type="match status" value="3"/>
</dbReference>
<feature type="domain" description="Laminin EGF-like" evidence="26">
    <location>
        <begin position="2710"/>
        <end position="2759"/>
    </location>
</feature>
<feature type="disulfide bond" evidence="19">
    <location>
        <begin position="1767"/>
        <end position="1785"/>
    </location>
</feature>
<dbReference type="PANTHER" id="PTHR22722">
    <property type="entry name" value="LOW-DENSITY LIPOPROTEIN RECEPTOR-RELATED PROTEIN 2-RELATED"/>
    <property type="match status" value="1"/>
</dbReference>
<dbReference type="SUPFAM" id="SSF82671">
    <property type="entry name" value="SEA domain"/>
    <property type="match status" value="1"/>
</dbReference>
<feature type="disulfide bond" evidence="19">
    <location>
        <begin position="972"/>
        <end position="984"/>
    </location>
</feature>
<feature type="disulfide bond" evidence="19">
    <location>
        <begin position="1760"/>
        <end position="1772"/>
    </location>
</feature>
<feature type="domain" description="Laminin IV type A" evidence="28">
    <location>
        <begin position="2444"/>
        <end position="2621"/>
    </location>
</feature>
<feature type="domain" description="SEA" evidence="23">
    <location>
        <begin position="132"/>
        <end position="241"/>
    </location>
</feature>
<comment type="caution">
    <text evidence="17">Lacks conserved residue(s) required for the propagation of feature annotation.</text>
</comment>
<feature type="disulfide bond" evidence="19">
    <location>
        <begin position="1486"/>
        <end position="1501"/>
    </location>
</feature>
<dbReference type="PROSITE" id="PS50027">
    <property type="entry name" value="EGF_LAM_2"/>
    <property type="match status" value="5"/>
</dbReference>
<dbReference type="GO" id="GO:0043235">
    <property type="term" value="C:receptor complex"/>
    <property type="evidence" value="ECO:0007669"/>
    <property type="project" value="TreeGrafter"/>
</dbReference>
<dbReference type="FunFam" id="4.10.400.10:FF:000065">
    <property type="entry name" value="Transmembrane protease serine 7"/>
    <property type="match status" value="2"/>
</dbReference>
<feature type="disulfide bond" evidence="19">
    <location>
        <begin position="816"/>
        <end position="828"/>
    </location>
</feature>
<feature type="disulfide bond" evidence="19">
    <location>
        <begin position="1132"/>
        <end position="1150"/>
    </location>
</feature>
<feature type="disulfide bond" evidence="19">
    <location>
        <begin position="752"/>
        <end position="767"/>
    </location>
</feature>
<dbReference type="SMART" id="SM00179">
    <property type="entry name" value="EGF_CA"/>
    <property type="match status" value="4"/>
</dbReference>
<dbReference type="SMART" id="SM00282">
    <property type="entry name" value="LamG"/>
    <property type="match status" value="3"/>
</dbReference>
<feature type="disulfide bond" evidence="19">
    <location>
        <begin position="1184"/>
        <end position="1199"/>
    </location>
</feature>
<feature type="disulfide bond" evidence="19">
    <location>
        <begin position="1320"/>
        <end position="1338"/>
    </location>
</feature>
<evidence type="ECO:0000256" key="7">
    <source>
        <dbReference type="ARBA" id="ARBA00022729"/>
    </source>
</evidence>
<dbReference type="CDD" id="cd00096">
    <property type="entry name" value="Ig"/>
    <property type="match status" value="1"/>
</dbReference>
<dbReference type="CDD" id="cd00055">
    <property type="entry name" value="EGF_Lam"/>
    <property type="match status" value="6"/>
</dbReference>
<reference evidence="29 30" key="1">
    <citation type="submission" date="2024-04" db="EMBL/GenBank/DDBJ databases">
        <authorList>
            <person name="Rising A."/>
            <person name="Reimegard J."/>
            <person name="Sonavane S."/>
            <person name="Akerstrom W."/>
            <person name="Nylinder S."/>
            <person name="Hedman E."/>
            <person name="Kallberg Y."/>
        </authorList>
    </citation>
    <scope>NUCLEOTIDE SEQUENCE [LARGE SCALE GENOMIC DNA]</scope>
</reference>
<feature type="disulfide bond" evidence="19">
    <location>
        <begin position="1474"/>
        <end position="1492"/>
    </location>
</feature>
<feature type="disulfide bond" evidence="19">
    <location>
        <begin position="1125"/>
        <end position="1137"/>
    </location>
</feature>
<evidence type="ECO:0000256" key="18">
    <source>
        <dbReference type="PROSITE-ProRule" id="PRU00122"/>
    </source>
</evidence>
<dbReference type="PRINTS" id="PR00261">
    <property type="entry name" value="LDLRECEPTOR"/>
</dbReference>
<dbReference type="CDD" id="cd00112">
    <property type="entry name" value="LDLa"/>
    <property type="match status" value="38"/>
</dbReference>
<feature type="domain" description="Ig-like" evidence="27">
    <location>
        <begin position="3679"/>
        <end position="3747"/>
    </location>
</feature>
<feature type="disulfide bond" evidence="19">
    <location>
        <begin position="1209"/>
        <end position="1227"/>
    </location>
</feature>
<dbReference type="Pfam" id="PF00053">
    <property type="entry name" value="EGF_laminin"/>
    <property type="match status" value="6"/>
</dbReference>
<evidence type="ECO:0000256" key="2">
    <source>
        <dbReference type="ARBA" id="ARBA00004302"/>
    </source>
</evidence>
<feature type="disulfide bond" evidence="19">
    <location>
        <begin position="1165"/>
        <end position="1177"/>
    </location>
</feature>
<dbReference type="PROSITE" id="PS01209">
    <property type="entry name" value="LDLRA_1"/>
    <property type="match status" value="12"/>
</dbReference>
<feature type="disulfide bond" evidence="19">
    <location>
        <begin position="1247"/>
        <end position="1265"/>
    </location>
</feature>
<dbReference type="GO" id="GO:0048056">
    <property type="term" value="P:R3/R4 cell differentiation"/>
    <property type="evidence" value="ECO:0007669"/>
    <property type="project" value="UniProtKB-ARBA"/>
</dbReference>
<dbReference type="GO" id="GO:0042562">
    <property type="term" value="F:hormone binding"/>
    <property type="evidence" value="ECO:0007669"/>
    <property type="project" value="TreeGrafter"/>
</dbReference>
<feature type="domain" description="Ig-like" evidence="27">
    <location>
        <begin position="3770"/>
        <end position="3854"/>
    </location>
</feature>
<keyword evidence="9" id="KW-0084">Basement membrane</keyword>
<feature type="disulfide bond" evidence="19">
    <location>
        <begin position="1172"/>
        <end position="1190"/>
    </location>
</feature>
<feature type="domain" description="EGF-like" evidence="25">
    <location>
        <begin position="4339"/>
        <end position="4375"/>
    </location>
</feature>
<evidence type="ECO:0000259" key="26">
    <source>
        <dbReference type="PROSITE" id="PS50027"/>
    </source>
</evidence>
<feature type="domain" description="Ig-like" evidence="27">
    <location>
        <begin position="1652"/>
        <end position="1742"/>
    </location>
</feature>
<feature type="disulfide bond" evidence="19">
    <location>
        <begin position="542"/>
        <end position="560"/>
    </location>
</feature>
<dbReference type="InterPro" id="IPR007110">
    <property type="entry name" value="Ig-like_dom"/>
</dbReference>
<feature type="disulfide bond" evidence="19">
    <location>
        <begin position="1107"/>
        <end position="1122"/>
    </location>
</feature>
<feature type="disulfide bond" evidence="19">
    <location>
        <begin position="380"/>
        <end position="398"/>
    </location>
</feature>
<feature type="disulfide bond" evidence="19">
    <location>
        <begin position="1513"/>
        <end position="1531"/>
    </location>
</feature>
<gene>
    <name evidence="29" type="ORF">LARSCL_LOCUS21030</name>
</gene>
<feature type="disulfide bond" evidence="19">
    <location>
        <begin position="1525"/>
        <end position="1540"/>
    </location>
</feature>
<feature type="disulfide bond" evidence="19">
    <location>
        <begin position="1819"/>
        <end position="1834"/>
    </location>
</feature>
<feature type="disulfide bond" evidence="19">
    <location>
        <begin position="1240"/>
        <end position="1252"/>
    </location>
</feature>
<dbReference type="SUPFAM" id="SSF57196">
    <property type="entry name" value="EGF/Laminin"/>
    <property type="match status" value="8"/>
</dbReference>
<feature type="disulfide bond" evidence="19">
    <location>
        <begin position="373"/>
        <end position="385"/>
    </location>
</feature>
<feature type="disulfide bond" evidence="19">
    <location>
        <begin position="1389"/>
        <end position="1401"/>
    </location>
</feature>
<feature type="disulfide bond" evidence="19">
    <location>
        <begin position="535"/>
        <end position="547"/>
    </location>
</feature>
<feature type="compositionally biased region" description="Basic residues" evidence="21">
    <location>
        <begin position="67"/>
        <end position="81"/>
    </location>
</feature>
<dbReference type="Gene3D" id="4.10.400.10">
    <property type="entry name" value="Low-density Lipoprotein Receptor"/>
    <property type="match status" value="39"/>
</dbReference>
<dbReference type="Pfam" id="PF00054">
    <property type="entry name" value="Laminin_G_1"/>
    <property type="match status" value="2"/>
</dbReference>
<feature type="disulfide bond" evidence="19">
    <location>
        <begin position="334"/>
        <end position="346"/>
    </location>
</feature>
<keyword evidence="30" id="KW-1185">Reference proteome</keyword>
<feature type="disulfide bond" evidence="19">
    <location>
        <begin position="259"/>
        <end position="277"/>
    </location>
</feature>
<feature type="disulfide bond" evidence="19">
    <location>
        <begin position="691"/>
        <end position="703"/>
    </location>
</feature>
<feature type="domain" description="Ig-like" evidence="27">
    <location>
        <begin position="3581"/>
        <end position="3667"/>
    </location>
</feature>
<comment type="subcellular location">
    <subcellularLocation>
        <location evidence="1">Membrane</location>
        <topology evidence="1">Single-pass membrane protein</topology>
    </subcellularLocation>
    <subcellularLocation>
        <location evidence="2">Secreted</location>
        <location evidence="2">Extracellular space</location>
        <location evidence="2">Extracellular matrix</location>
        <location evidence="2">Basement membrane</location>
    </subcellularLocation>
</comment>
<evidence type="ECO:0000256" key="22">
    <source>
        <dbReference type="SAM" id="SignalP"/>
    </source>
</evidence>
<evidence type="ECO:0000256" key="12">
    <source>
        <dbReference type="ARBA" id="ARBA00023157"/>
    </source>
</evidence>
<feature type="disulfide bond" evidence="17">
    <location>
        <begin position="4365"/>
        <end position="4374"/>
    </location>
</feature>
<dbReference type="InterPro" id="IPR000082">
    <property type="entry name" value="SEA_dom"/>
</dbReference>
<dbReference type="Gene3D" id="2.170.300.10">
    <property type="entry name" value="Tie2 ligand-binding domain superfamily"/>
    <property type="match status" value="1"/>
</dbReference>
<feature type="disulfide bond" evidence="19">
    <location>
        <begin position="979"/>
        <end position="997"/>
    </location>
</feature>
<dbReference type="InterPro" id="IPR036055">
    <property type="entry name" value="LDL_receptor-like_sf"/>
</dbReference>
<feature type="disulfide bond" evidence="19">
    <location>
        <begin position="710"/>
        <end position="725"/>
    </location>
</feature>
<evidence type="ECO:0000313" key="29">
    <source>
        <dbReference type="EMBL" id="CAL1298845.1"/>
    </source>
</evidence>
<feature type="disulfide bond" evidence="19">
    <location>
        <begin position="1396"/>
        <end position="1414"/>
    </location>
</feature>
<feature type="disulfide bond" evidence="20">
    <location>
        <begin position="3024"/>
        <end position="3033"/>
    </location>
</feature>
<dbReference type="InterPro" id="IPR003598">
    <property type="entry name" value="Ig_sub2"/>
</dbReference>
<dbReference type="FunFam" id="2.10.25.10:FF:000106">
    <property type="entry name" value="Heparan sulfate proteoglycan 2"/>
    <property type="match status" value="2"/>
</dbReference>
<dbReference type="Gene3D" id="2.10.25.10">
    <property type="entry name" value="Laminin"/>
    <property type="match status" value="11"/>
</dbReference>